<evidence type="ECO:0000313" key="3">
    <source>
        <dbReference type="Proteomes" id="UP001370490"/>
    </source>
</evidence>
<dbReference type="Proteomes" id="UP001370490">
    <property type="component" value="Unassembled WGS sequence"/>
</dbReference>
<comment type="caution">
    <text evidence="2">The sequence shown here is derived from an EMBL/GenBank/DDBJ whole genome shotgun (WGS) entry which is preliminary data.</text>
</comment>
<keyword evidence="1" id="KW-0238">DNA-binding</keyword>
<dbReference type="AlphaFoldDB" id="A0AAN8VBV6"/>
<organism evidence="2 3">
    <name type="scientific">Dillenia turbinata</name>
    <dbReference type="NCBI Taxonomy" id="194707"/>
    <lineage>
        <taxon>Eukaryota</taxon>
        <taxon>Viridiplantae</taxon>
        <taxon>Streptophyta</taxon>
        <taxon>Embryophyta</taxon>
        <taxon>Tracheophyta</taxon>
        <taxon>Spermatophyta</taxon>
        <taxon>Magnoliopsida</taxon>
        <taxon>eudicotyledons</taxon>
        <taxon>Gunneridae</taxon>
        <taxon>Pentapetalae</taxon>
        <taxon>Dilleniales</taxon>
        <taxon>Dilleniaceae</taxon>
        <taxon>Dillenia</taxon>
    </lineage>
</organism>
<dbReference type="EMBL" id="JBAMMX010000017">
    <property type="protein sequence ID" value="KAK6924462.1"/>
    <property type="molecule type" value="Genomic_DNA"/>
</dbReference>
<reference evidence="2 3" key="1">
    <citation type="submission" date="2023-12" db="EMBL/GenBank/DDBJ databases">
        <title>A high-quality genome assembly for Dillenia turbinata (Dilleniales).</title>
        <authorList>
            <person name="Chanderbali A."/>
        </authorList>
    </citation>
    <scope>NUCLEOTIDE SEQUENCE [LARGE SCALE GENOMIC DNA]</scope>
    <source>
        <strain evidence="2">LSX21</strain>
        <tissue evidence="2">Leaf</tissue>
    </source>
</reference>
<dbReference type="PANTHER" id="PTHR33400">
    <property type="entry name" value="ZINC FINGER CCCH DOMAIN-CONTAINING PROTEIN 6-RELATED"/>
    <property type="match status" value="1"/>
</dbReference>
<name>A0AAN8VBV6_9MAGN</name>
<accession>A0AAN8VBV6</accession>
<evidence type="ECO:0000313" key="2">
    <source>
        <dbReference type="EMBL" id="KAK6924462.1"/>
    </source>
</evidence>
<evidence type="ECO:0000256" key="1">
    <source>
        <dbReference type="ARBA" id="ARBA00023125"/>
    </source>
</evidence>
<sequence length="208" mass="23307">MKRLRTSNRVLWAPAATLRQDSVIHSVDILLVGNSIRGKKISSEFKDLVCNFGWENTIGCQLGGQIRMKGLKTVPVIVLLKLSLILVDIGKRVRLFSTEEIPAQVACKAQDCFKGEVSCKDSNCVDLTMYPPVLKGSNNVKLLKKELPLIPQIKWKCPPKFVLDSNWVVATGEEGKEAEVQKQREMGCLKQYTHDILPSRRVPMFLGT</sequence>
<dbReference type="PANTHER" id="PTHR33400:SF9">
    <property type="entry name" value="C3H1-TYPE DOMAIN-CONTAINING PROTEIN"/>
    <property type="match status" value="1"/>
</dbReference>
<gene>
    <name evidence="2" type="ORF">RJ641_010662</name>
</gene>
<keyword evidence="3" id="KW-1185">Reference proteome</keyword>
<dbReference type="GO" id="GO:0003677">
    <property type="term" value="F:DNA binding"/>
    <property type="evidence" value="ECO:0007669"/>
    <property type="project" value="UniProtKB-KW"/>
</dbReference>
<protein>
    <submittedName>
        <fullName evidence="2">Uncharacterized protein</fullName>
    </submittedName>
</protein>
<proteinExistence type="predicted"/>